<keyword evidence="1" id="KW-1133">Transmembrane helix</keyword>
<dbReference type="AlphaFoldDB" id="A0AA40ABZ2"/>
<dbReference type="PANTHER" id="PTHR35043:SF9">
    <property type="match status" value="1"/>
</dbReference>
<keyword evidence="1" id="KW-0472">Membrane</keyword>
<comment type="caution">
    <text evidence="2">The sequence shown here is derived from an EMBL/GenBank/DDBJ whole genome shotgun (WGS) entry which is preliminary data.</text>
</comment>
<dbReference type="PANTHER" id="PTHR35043">
    <property type="entry name" value="TRANSCRIPTION FACTOR DOMAIN-CONTAINING PROTEIN"/>
    <property type="match status" value="1"/>
</dbReference>
<evidence type="ECO:0000256" key="1">
    <source>
        <dbReference type="SAM" id="Phobius"/>
    </source>
</evidence>
<evidence type="ECO:0000313" key="3">
    <source>
        <dbReference type="Proteomes" id="UP001172101"/>
    </source>
</evidence>
<name>A0AA40ABZ2_9PEZI</name>
<evidence type="ECO:0000313" key="2">
    <source>
        <dbReference type="EMBL" id="KAK0712873.1"/>
    </source>
</evidence>
<feature type="transmembrane region" description="Helical" evidence="1">
    <location>
        <begin position="61"/>
        <end position="79"/>
    </location>
</feature>
<dbReference type="EMBL" id="JAUIRO010000005">
    <property type="protein sequence ID" value="KAK0712873.1"/>
    <property type="molecule type" value="Genomic_DNA"/>
</dbReference>
<protein>
    <submittedName>
        <fullName evidence="2">Uncharacterized protein</fullName>
    </submittedName>
</protein>
<feature type="non-terminal residue" evidence="2">
    <location>
        <position position="253"/>
    </location>
</feature>
<accession>A0AA40ABZ2</accession>
<reference evidence="2" key="1">
    <citation type="submission" date="2023-06" db="EMBL/GenBank/DDBJ databases">
        <title>Genome-scale phylogeny and comparative genomics of the fungal order Sordariales.</title>
        <authorList>
            <consortium name="Lawrence Berkeley National Laboratory"/>
            <person name="Hensen N."/>
            <person name="Bonometti L."/>
            <person name="Westerberg I."/>
            <person name="Brannstrom I.O."/>
            <person name="Guillou S."/>
            <person name="Cros-Aarteil S."/>
            <person name="Calhoun S."/>
            <person name="Haridas S."/>
            <person name="Kuo A."/>
            <person name="Mondo S."/>
            <person name="Pangilinan J."/>
            <person name="Riley R."/>
            <person name="LaButti K."/>
            <person name="Andreopoulos B."/>
            <person name="Lipzen A."/>
            <person name="Chen C."/>
            <person name="Yanf M."/>
            <person name="Daum C."/>
            <person name="Ng V."/>
            <person name="Clum A."/>
            <person name="Steindorff A."/>
            <person name="Ohm R."/>
            <person name="Martin F."/>
            <person name="Silar P."/>
            <person name="Natvig D."/>
            <person name="Lalanne C."/>
            <person name="Gautier V."/>
            <person name="Ament-velasquez S.L."/>
            <person name="Kruys A."/>
            <person name="Hutchinson M.I."/>
            <person name="Powell A.J."/>
            <person name="Barry K."/>
            <person name="Miller A.N."/>
            <person name="Grigoriev I.V."/>
            <person name="Debuchy R."/>
            <person name="Gladieux P."/>
            <person name="Thoren M.H."/>
            <person name="Johannesson H."/>
        </authorList>
    </citation>
    <scope>NUCLEOTIDE SEQUENCE</scope>
    <source>
        <strain evidence="2">SMH2392-1A</strain>
    </source>
</reference>
<sequence length="253" mass="27838">MAIDFGQARNSTAWHAEPSRRGTYGLLSSCLVTMALCVWTAVHLNLPEHGKSQAAQTRRKLWWLLLGLLAPEFVAWTAFEQHREARAFHGDIKVRASTSTASTCTSPALEPQPRSQPRRRHSWTMAHSHFAIMGGFAFDSDVASSGGDFFPANRKRAALTALGLLRLAHVTPHLVPDVSTTQITDRSKANWLAKTVVALQALWFAAQVVSRLAAGLTVSLLELNTFAHAACTLVAYALWWHKPLDVAEPVLVR</sequence>
<keyword evidence="3" id="KW-1185">Reference proteome</keyword>
<dbReference type="RefSeq" id="XP_060294196.1">
    <property type="nucleotide sequence ID" value="XM_060438068.1"/>
</dbReference>
<dbReference type="Proteomes" id="UP001172101">
    <property type="component" value="Unassembled WGS sequence"/>
</dbReference>
<gene>
    <name evidence="2" type="ORF">B0T26DRAFT_649259</name>
</gene>
<keyword evidence="1" id="KW-0812">Transmembrane</keyword>
<feature type="transmembrane region" description="Helical" evidence="1">
    <location>
        <begin position="21"/>
        <end position="41"/>
    </location>
</feature>
<proteinExistence type="predicted"/>
<dbReference type="GeneID" id="85321338"/>
<organism evidence="2 3">
    <name type="scientific">Lasiosphaeria miniovina</name>
    <dbReference type="NCBI Taxonomy" id="1954250"/>
    <lineage>
        <taxon>Eukaryota</taxon>
        <taxon>Fungi</taxon>
        <taxon>Dikarya</taxon>
        <taxon>Ascomycota</taxon>
        <taxon>Pezizomycotina</taxon>
        <taxon>Sordariomycetes</taxon>
        <taxon>Sordariomycetidae</taxon>
        <taxon>Sordariales</taxon>
        <taxon>Lasiosphaeriaceae</taxon>
        <taxon>Lasiosphaeria</taxon>
    </lineage>
</organism>